<gene>
    <name evidence="5" type="ORF">DY000_02050761</name>
</gene>
<keyword evidence="4" id="KW-0812">Transmembrane</keyword>
<reference evidence="5 6" key="1">
    <citation type="journal article" date="2020" name="BMC Genomics">
        <title>Intraspecific diversification of the crop wild relative Brassica cretica Lam. using demographic model selection.</title>
        <authorList>
            <person name="Kioukis A."/>
            <person name="Michalopoulou V.A."/>
            <person name="Briers L."/>
            <person name="Pirintsos S."/>
            <person name="Studholme D.J."/>
            <person name="Pavlidis P."/>
            <person name="Sarris P.F."/>
        </authorList>
    </citation>
    <scope>NUCLEOTIDE SEQUENCE [LARGE SCALE GENOMIC DNA]</scope>
    <source>
        <strain evidence="6">cv. PFS-1207/04</strain>
    </source>
</reference>
<dbReference type="PROSITE" id="PS51375">
    <property type="entry name" value="PPR"/>
    <property type="match status" value="1"/>
</dbReference>
<sequence length="316" mass="34966">MGQDYSYSQPSSSDEFDITSMLEAEAAMYADEGESSYNAAEPFKYSPPEPRVADDGIPTPCCGGGGDPVVATSEMSDFQRQLRELKDEGHVNASKLDMLERTVGELSKKEVEVIHGFALEVYVMVYGLVLIGLAVMYLHASSPPKNSRDVSALTAAAASTSKQKPSLVYLVNFEKDPKHIAETFKKACQTETFRQNLTVYQDTVSRLGQEVRTDRGDPRGAEQHVKARIYGRAGMFENAQKVFDEMLDRNCKRLLPAFNALSRSSIWLKACSRRCQVNSRSKPDIRSYNALVKGLCRKGSLPEAVALLDEIENKGL</sequence>
<feature type="transmembrane region" description="Helical" evidence="4">
    <location>
        <begin position="117"/>
        <end position="138"/>
    </location>
</feature>
<dbReference type="InterPro" id="IPR011990">
    <property type="entry name" value="TPR-like_helical_dom_sf"/>
</dbReference>
<organism evidence="5 6">
    <name type="scientific">Brassica cretica</name>
    <name type="common">Mustard</name>
    <dbReference type="NCBI Taxonomy" id="69181"/>
    <lineage>
        <taxon>Eukaryota</taxon>
        <taxon>Viridiplantae</taxon>
        <taxon>Streptophyta</taxon>
        <taxon>Embryophyta</taxon>
        <taxon>Tracheophyta</taxon>
        <taxon>Spermatophyta</taxon>
        <taxon>Magnoliopsida</taxon>
        <taxon>eudicotyledons</taxon>
        <taxon>Gunneridae</taxon>
        <taxon>Pentapetalae</taxon>
        <taxon>rosids</taxon>
        <taxon>malvids</taxon>
        <taxon>Brassicales</taxon>
        <taxon>Brassicaceae</taxon>
        <taxon>Brassiceae</taxon>
        <taxon>Brassica</taxon>
    </lineage>
</organism>
<dbReference type="InterPro" id="IPR002885">
    <property type="entry name" value="PPR_rpt"/>
</dbReference>
<proteinExistence type="inferred from homology"/>
<dbReference type="NCBIfam" id="TIGR00756">
    <property type="entry name" value="PPR"/>
    <property type="match status" value="1"/>
</dbReference>
<evidence type="ECO:0000256" key="4">
    <source>
        <dbReference type="SAM" id="Phobius"/>
    </source>
</evidence>
<evidence type="ECO:0000313" key="5">
    <source>
        <dbReference type="EMBL" id="KAF3610963.1"/>
    </source>
</evidence>
<feature type="repeat" description="PPR" evidence="3">
    <location>
        <begin position="284"/>
        <end position="316"/>
    </location>
</feature>
<keyword evidence="4" id="KW-0472">Membrane</keyword>
<evidence type="ECO:0000256" key="1">
    <source>
        <dbReference type="ARBA" id="ARBA00007626"/>
    </source>
</evidence>
<keyword evidence="4" id="KW-1133">Transmembrane helix</keyword>
<comment type="similarity">
    <text evidence="1">Belongs to the PPR family. P subfamily.</text>
</comment>
<name>A0ABQ7F4J6_BRACR</name>
<keyword evidence="2" id="KW-0677">Repeat</keyword>
<evidence type="ECO:0000313" key="6">
    <source>
        <dbReference type="Proteomes" id="UP000266723"/>
    </source>
</evidence>
<keyword evidence="6" id="KW-1185">Reference proteome</keyword>
<evidence type="ECO:0000256" key="3">
    <source>
        <dbReference type="PROSITE-ProRule" id="PRU00708"/>
    </source>
</evidence>
<dbReference type="Proteomes" id="UP000266723">
    <property type="component" value="Unassembled WGS sequence"/>
</dbReference>
<protein>
    <submittedName>
        <fullName evidence="5">Uncharacterized protein</fullName>
    </submittedName>
</protein>
<dbReference type="Pfam" id="PF01535">
    <property type="entry name" value="PPR"/>
    <property type="match status" value="1"/>
</dbReference>
<comment type="caution">
    <text evidence="5">The sequence shown here is derived from an EMBL/GenBank/DDBJ whole genome shotgun (WGS) entry which is preliminary data.</text>
</comment>
<dbReference type="EMBL" id="QGKV02000297">
    <property type="protein sequence ID" value="KAF3610963.1"/>
    <property type="molecule type" value="Genomic_DNA"/>
</dbReference>
<dbReference type="PANTHER" id="PTHR47939:SF8">
    <property type="entry name" value="PENTACOTRIPEPTIDE-REPEAT REGION OF PRORP DOMAIN-CONTAINING PROTEIN"/>
    <property type="match status" value="1"/>
</dbReference>
<accession>A0ABQ7F4J6</accession>
<dbReference type="Pfam" id="PF12854">
    <property type="entry name" value="PPR_1"/>
    <property type="match status" value="1"/>
</dbReference>
<dbReference type="PANTHER" id="PTHR47939">
    <property type="entry name" value="MEMBRANE-ASSOCIATED SALT-INDUCIBLE PROTEIN-LIKE"/>
    <property type="match status" value="1"/>
</dbReference>
<dbReference type="Gene3D" id="1.25.40.10">
    <property type="entry name" value="Tetratricopeptide repeat domain"/>
    <property type="match status" value="1"/>
</dbReference>
<evidence type="ECO:0000256" key="2">
    <source>
        <dbReference type="ARBA" id="ARBA00022737"/>
    </source>
</evidence>
<dbReference type="InterPro" id="IPR050667">
    <property type="entry name" value="PPR-containing_protein"/>
</dbReference>